<reference evidence="1 2" key="1">
    <citation type="submission" date="2021-06" db="EMBL/GenBank/DDBJ databases">
        <title>Caerostris darwini draft genome.</title>
        <authorList>
            <person name="Kono N."/>
            <person name="Arakawa K."/>
        </authorList>
    </citation>
    <scope>NUCLEOTIDE SEQUENCE [LARGE SCALE GENOMIC DNA]</scope>
</reference>
<proteinExistence type="predicted"/>
<comment type="caution">
    <text evidence="1">The sequence shown here is derived from an EMBL/GenBank/DDBJ whole genome shotgun (WGS) entry which is preliminary data.</text>
</comment>
<accession>A0AAV4UII0</accession>
<evidence type="ECO:0000313" key="2">
    <source>
        <dbReference type="Proteomes" id="UP001054837"/>
    </source>
</evidence>
<gene>
    <name evidence="1" type="ORF">CDAR_623241</name>
</gene>
<organism evidence="1 2">
    <name type="scientific">Caerostris darwini</name>
    <dbReference type="NCBI Taxonomy" id="1538125"/>
    <lineage>
        <taxon>Eukaryota</taxon>
        <taxon>Metazoa</taxon>
        <taxon>Ecdysozoa</taxon>
        <taxon>Arthropoda</taxon>
        <taxon>Chelicerata</taxon>
        <taxon>Arachnida</taxon>
        <taxon>Araneae</taxon>
        <taxon>Araneomorphae</taxon>
        <taxon>Entelegynae</taxon>
        <taxon>Araneoidea</taxon>
        <taxon>Araneidae</taxon>
        <taxon>Caerostris</taxon>
    </lineage>
</organism>
<dbReference type="EMBL" id="BPLQ01011354">
    <property type="protein sequence ID" value="GIY57556.1"/>
    <property type="molecule type" value="Genomic_DNA"/>
</dbReference>
<dbReference type="Proteomes" id="UP001054837">
    <property type="component" value="Unassembled WGS sequence"/>
</dbReference>
<sequence>MTWSRTVSPLIGYHCFSITHRPPITTASNRGSSCNGKRQQTNIRGLFWAQNYPCNFSRIEFVRPAWLLGDGSMVKVMRFSSSRNTIALKLNKINERFGRTSTNREDQLKEMAELEKMRNSFCVRLQLSC</sequence>
<evidence type="ECO:0000313" key="1">
    <source>
        <dbReference type="EMBL" id="GIY57556.1"/>
    </source>
</evidence>
<name>A0AAV4UII0_9ARAC</name>
<keyword evidence="2" id="KW-1185">Reference proteome</keyword>
<protein>
    <submittedName>
        <fullName evidence="1">Uncharacterized protein</fullName>
    </submittedName>
</protein>
<dbReference type="AlphaFoldDB" id="A0AAV4UII0"/>